<evidence type="ECO:0000256" key="2">
    <source>
        <dbReference type="ARBA" id="ARBA00022723"/>
    </source>
</evidence>
<comment type="similarity">
    <text evidence="1">Belongs to the mandelate racemase/muconate lactonizing enzyme family.</text>
</comment>
<reference evidence="5" key="1">
    <citation type="submission" date="2024-05" db="EMBL/GenBank/DDBJ databases">
        <title>Planctomycetes of the genus Singulisphaera possess chitinolytic capabilities.</title>
        <authorList>
            <person name="Ivanova A."/>
        </authorList>
    </citation>
    <scope>NUCLEOTIDE SEQUENCE</scope>
    <source>
        <strain evidence="5">Ch08T</strain>
    </source>
</reference>
<dbReference type="Pfam" id="PF02746">
    <property type="entry name" value="MR_MLE_N"/>
    <property type="match status" value="1"/>
</dbReference>
<keyword evidence="3" id="KW-0413">Isomerase</keyword>
<gene>
    <name evidence="5" type="ORF">V5E97_07735</name>
</gene>
<dbReference type="PANTHER" id="PTHR48073">
    <property type="entry name" value="O-SUCCINYLBENZOATE SYNTHASE-RELATED"/>
    <property type="match status" value="1"/>
</dbReference>
<dbReference type="SFLD" id="SFLDG00180">
    <property type="entry name" value="muconate_cycloisomerase"/>
    <property type="match status" value="1"/>
</dbReference>
<dbReference type="InterPro" id="IPR029065">
    <property type="entry name" value="Enolase_C-like"/>
</dbReference>
<dbReference type="PANTHER" id="PTHR48073:SF2">
    <property type="entry name" value="O-SUCCINYLBENZOATE SYNTHASE"/>
    <property type="match status" value="1"/>
</dbReference>
<dbReference type="EMBL" id="CP155447">
    <property type="protein sequence ID" value="XBH05912.1"/>
    <property type="molecule type" value="Genomic_DNA"/>
</dbReference>
<dbReference type="InterPro" id="IPR036849">
    <property type="entry name" value="Enolase-like_C_sf"/>
</dbReference>
<organism evidence="5">
    <name type="scientific">Singulisphaera sp. Ch08</name>
    <dbReference type="NCBI Taxonomy" id="3120278"/>
    <lineage>
        <taxon>Bacteria</taxon>
        <taxon>Pseudomonadati</taxon>
        <taxon>Planctomycetota</taxon>
        <taxon>Planctomycetia</taxon>
        <taxon>Isosphaerales</taxon>
        <taxon>Isosphaeraceae</taxon>
        <taxon>Singulisphaera</taxon>
    </lineage>
</organism>
<dbReference type="GO" id="GO:0016854">
    <property type="term" value="F:racemase and epimerase activity"/>
    <property type="evidence" value="ECO:0007669"/>
    <property type="project" value="UniProtKB-ARBA"/>
</dbReference>
<dbReference type="AlphaFoldDB" id="A0AAU7CLU1"/>
<feature type="domain" description="Mandelate racemase/muconate lactonizing enzyme C-terminal" evidence="4">
    <location>
        <begin position="147"/>
        <end position="244"/>
    </location>
</feature>
<evidence type="ECO:0000256" key="3">
    <source>
        <dbReference type="ARBA" id="ARBA00023235"/>
    </source>
</evidence>
<dbReference type="SUPFAM" id="SSF51604">
    <property type="entry name" value="Enolase C-terminal domain-like"/>
    <property type="match status" value="1"/>
</dbReference>
<dbReference type="Gene3D" id="3.20.20.120">
    <property type="entry name" value="Enolase-like C-terminal domain"/>
    <property type="match status" value="1"/>
</dbReference>
<dbReference type="RefSeq" id="WP_406698762.1">
    <property type="nucleotide sequence ID" value="NZ_CP155447.1"/>
</dbReference>
<dbReference type="Pfam" id="PF13378">
    <property type="entry name" value="MR_MLE_C"/>
    <property type="match status" value="1"/>
</dbReference>
<keyword evidence="2" id="KW-0479">Metal-binding</keyword>
<evidence type="ECO:0000256" key="1">
    <source>
        <dbReference type="ARBA" id="ARBA00008031"/>
    </source>
</evidence>
<dbReference type="SUPFAM" id="SSF54826">
    <property type="entry name" value="Enolase N-terminal domain-like"/>
    <property type="match status" value="1"/>
</dbReference>
<protein>
    <submittedName>
        <fullName evidence="5">Enolase C-terminal domain-like protein</fullName>
    </submittedName>
</protein>
<evidence type="ECO:0000259" key="4">
    <source>
        <dbReference type="SMART" id="SM00922"/>
    </source>
</evidence>
<dbReference type="InterPro" id="IPR029017">
    <property type="entry name" value="Enolase-like_N"/>
</dbReference>
<evidence type="ECO:0000313" key="5">
    <source>
        <dbReference type="EMBL" id="XBH05912.1"/>
    </source>
</evidence>
<proteinExistence type="inferred from homology"/>
<name>A0AAU7CLU1_9BACT</name>
<dbReference type="InterPro" id="IPR013341">
    <property type="entry name" value="Mandelate_racemase_N_dom"/>
</dbReference>
<dbReference type="GO" id="GO:0046872">
    <property type="term" value="F:metal ion binding"/>
    <property type="evidence" value="ECO:0007669"/>
    <property type="project" value="UniProtKB-KW"/>
</dbReference>
<sequence length="372" mass="40075">MSLLVRRITAKVVDHPVRSKGAIVSFLGRHEASHYVTLTVTGDDGQHGYAEAATAPIWSGEAAETAVWMLENYIAPQLVGARFDHPSEAVAILDRSLHGNSFIKSAVDIALWDLWARSQGVSVASLVADREPVKLIPTRVSIGCYPPEETVQLAVEFWEAGVRTLKFKTGKPGIDDVARLRAVRDRLGSEPVFTIDYNGAHATADEAVRSIESLTPFNLSLAEQPTPRDRIGLLAEVRKRVSVPILADEAVFTPDHLREALDRDAFDVLSIYPGKNGGFTHSLAMAKQVHAAGKACAIGSNLETDLGQAAMACLASSLTVFPVERYACDLMAALFYEASSVTPPIAFHEGRVEVPTGPGFGVEPLGTTPPRD</sequence>
<dbReference type="Gene3D" id="3.30.390.10">
    <property type="entry name" value="Enolase-like, N-terminal domain"/>
    <property type="match status" value="1"/>
</dbReference>
<dbReference type="SMART" id="SM00922">
    <property type="entry name" value="MR_MLE"/>
    <property type="match status" value="1"/>
</dbReference>
<dbReference type="GO" id="GO:0006518">
    <property type="term" value="P:peptide metabolic process"/>
    <property type="evidence" value="ECO:0007669"/>
    <property type="project" value="UniProtKB-ARBA"/>
</dbReference>
<dbReference type="InterPro" id="IPR013342">
    <property type="entry name" value="Mandelate_racemase_C"/>
</dbReference>
<dbReference type="SFLD" id="SFLDS00001">
    <property type="entry name" value="Enolase"/>
    <property type="match status" value="1"/>
</dbReference>
<accession>A0AAU7CLU1</accession>